<dbReference type="InterPro" id="IPR034604">
    <property type="entry name" value="SRRP53"/>
</dbReference>
<feature type="compositionally biased region" description="Basic and acidic residues" evidence="1">
    <location>
        <begin position="194"/>
        <end position="213"/>
    </location>
</feature>
<sequence>MEEEKAAAYYDELTRKGEGAARFKQGLGFSSSSSTTNDGVPARGSALPTSSSSFLSTFVRASSPSKATEIQKQAQLETIQNKLKKKSESSHNHSSSRVSIDRNRDRDRHSRQRSRSRSRDRDRDRHSRRRSRSRSRGDRGSRHRHRSLSRDRYRDRNKDRDKERRRKRSRSRSVSDEERGRRSGRGRSRSVSPQDRRSEKSRGDRGKVGKERNGGSGTDYGKLIEGYDKMTPAERVKAKMKLQLSETAEKDETKSMGSGWERFEFNKDAPLDDEEIEAAEDDAGLVKHIGQSFRFSAVTVRREEEIKAAHDKAMFGTSARPLSVDTDENVEEDNDQKENTGSAPVTSLISEQVLTMQQGSWRERARKV</sequence>
<proteinExistence type="predicted"/>
<reference evidence="2 3" key="1">
    <citation type="submission" date="2024-02" db="EMBL/GenBank/DDBJ databases">
        <authorList>
            <person name="Vignale AGUSTIN F."/>
            <person name="Sosa J E."/>
            <person name="Modenutti C."/>
        </authorList>
    </citation>
    <scope>NUCLEOTIDE SEQUENCE [LARGE SCALE GENOMIC DNA]</scope>
</reference>
<feature type="region of interest" description="Disordered" evidence="1">
    <location>
        <begin position="311"/>
        <end position="368"/>
    </location>
</feature>
<organism evidence="2 3">
    <name type="scientific">Ilex paraguariensis</name>
    <name type="common">yerba mate</name>
    <dbReference type="NCBI Taxonomy" id="185542"/>
    <lineage>
        <taxon>Eukaryota</taxon>
        <taxon>Viridiplantae</taxon>
        <taxon>Streptophyta</taxon>
        <taxon>Embryophyta</taxon>
        <taxon>Tracheophyta</taxon>
        <taxon>Spermatophyta</taxon>
        <taxon>Magnoliopsida</taxon>
        <taxon>eudicotyledons</taxon>
        <taxon>Gunneridae</taxon>
        <taxon>Pentapetalae</taxon>
        <taxon>asterids</taxon>
        <taxon>campanulids</taxon>
        <taxon>Aquifoliales</taxon>
        <taxon>Aquifoliaceae</taxon>
        <taxon>Ilex</taxon>
    </lineage>
</organism>
<dbReference type="Proteomes" id="UP001642360">
    <property type="component" value="Unassembled WGS sequence"/>
</dbReference>
<comment type="caution">
    <text evidence="2">The sequence shown here is derived from an EMBL/GenBank/DDBJ whole genome shotgun (WGS) entry which is preliminary data.</text>
</comment>
<evidence type="ECO:0000256" key="1">
    <source>
        <dbReference type="SAM" id="MobiDB-lite"/>
    </source>
</evidence>
<feature type="region of interest" description="Disordered" evidence="1">
    <location>
        <begin position="241"/>
        <end position="267"/>
    </location>
</feature>
<feature type="compositionally biased region" description="Polar residues" evidence="1">
    <location>
        <begin position="28"/>
        <end position="38"/>
    </location>
</feature>
<feature type="compositionally biased region" description="Basic and acidic residues" evidence="1">
    <location>
        <begin position="148"/>
        <end position="162"/>
    </location>
</feature>
<gene>
    <name evidence="2" type="ORF">ILEXP_LOCUS6019</name>
</gene>
<dbReference type="PANTHER" id="PTHR31968">
    <property type="entry name" value="SERINE/ARGININE-RELATED PROTEIN 53"/>
    <property type="match status" value="1"/>
</dbReference>
<feature type="compositionally biased region" description="Polar residues" evidence="1">
    <location>
        <begin position="64"/>
        <end position="80"/>
    </location>
</feature>
<name>A0ABC8R103_9AQUA</name>
<dbReference type="EMBL" id="CAUOFW020000903">
    <property type="protein sequence ID" value="CAK9138674.1"/>
    <property type="molecule type" value="Genomic_DNA"/>
</dbReference>
<feature type="compositionally biased region" description="Basic and acidic residues" evidence="1">
    <location>
        <begin position="99"/>
        <end position="108"/>
    </location>
</feature>
<accession>A0ABC8R103</accession>
<keyword evidence="3" id="KW-1185">Reference proteome</keyword>
<evidence type="ECO:0000313" key="3">
    <source>
        <dbReference type="Proteomes" id="UP001642360"/>
    </source>
</evidence>
<protein>
    <submittedName>
        <fullName evidence="2">Uncharacterized protein</fullName>
    </submittedName>
</protein>
<dbReference type="PANTHER" id="PTHR31968:SF4">
    <property type="entry name" value="SERINE_ARGININE-RELATED PROTEIN 53"/>
    <property type="match status" value="1"/>
</dbReference>
<feature type="compositionally biased region" description="Low complexity" evidence="1">
    <location>
        <begin position="45"/>
        <end position="63"/>
    </location>
</feature>
<dbReference type="AlphaFoldDB" id="A0ABC8R103"/>
<feature type="region of interest" description="Disordered" evidence="1">
    <location>
        <begin position="20"/>
        <end position="228"/>
    </location>
</feature>
<feature type="compositionally biased region" description="Polar residues" evidence="1">
    <location>
        <begin position="339"/>
        <end position="360"/>
    </location>
</feature>
<feature type="compositionally biased region" description="Acidic residues" evidence="1">
    <location>
        <begin position="325"/>
        <end position="335"/>
    </location>
</feature>
<evidence type="ECO:0000313" key="2">
    <source>
        <dbReference type="EMBL" id="CAK9138674.1"/>
    </source>
</evidence>